<evidence type="ECO:0000313" key="2">
    <source>
        <dbReference type="Proteomes" id="UP000823886"/>
    </source>
</evidence>
<proteinExistence type="predicted"/>
<dbReference type="Proteomes" id="UP000823886">
    <property type="component" value="Unassembled WGS sequence"/>
</dbReference>
<dbReference type="GO" id="GO:0004713">
    <property type="term" value="F:protein tyrosine kinase activity"/>
    <property type="evidence" value="ECO:0007669"/>
    <property type="project" value="TreeGrafter"/>
</dbReference>
<dbReference type="SFLD" id="SFLDG01129">
    <property type="entry name" value="C1.5:_HAD__Beta-PGM__Phosphata"/>
    <property type="match status" value="1"/>
</dbReference>
<dbReference type="InterPro" id="IPR041492">
    <property type="entry name" value="HAD_2"/>
</dbReference>
<name>A0A9D2TAY5_9FIRM</name>
<dbReference type="InterPro" id="IPR036412">
    <property type="entry name" value="HAD-like_sf"/>
</dbReference>
<dbReference type="PANTHER" id="PTHR43434">
    <property type="entry name" value="PHOSPHOGLYCOLATE PHOSPHATASE"/>
    <property type="match status" value="1"/>
</dbReference>
<reference evidence="1" key="1">
    <citation type="journal article" date="2021" name="PeerJ">
        <title>Extensive microbial diversity within the chicken gut microbiome revealed by metagenomics and culture.</title>
        <authorList>
            <person name="Gilroy R."/>
            <person name="Ravi A."/>
            <person name="Getino M."/>
            <person name="Pursley I."/>
            <person name="Horton D.L."/>
            <person name="Alikhan N.F."/>
            <person name="Baker D."/>
            <person name="Gharbi K."/>
            <person name="Hall N."/>
            <person name="Watson M."/>
            <person name="Adriaenssens E.M."/>
            <person name="Foster-Nyarko E."/>
            <person name="Jarju S."/>
            <person name="Secka A."/>
            <person name="Antonio M."/>
            <person name="Oren A."/>
            <person name="Chaudhuri R.R."/>
            <person name="La Ragione R."/>
            <person name="Hildebrand F."/>
            <person name="Pallen M.J."/>
        </authorList>
    </citation>
    <scope>NUCLEOTIDE SEQUENCE</scope>
    <source>
        <strain evidence="1">ChiBcec2-3848</strain>
    </source>
</reference>
<accession>A0A9D2TAY5</accession>
<organism evidence="1 2">
    <name type="scientific">Candidatus Blautia merdavium</name>
    <dbReference type="NCBI Taxonomy" id="2838494"/>
    <lineage>
        <taxon>Bacteria</taxon>
        <taxon>Bacillati</taxon>
        <taxon>Bacillota</taxon>
        <taxon>Clostridia</taxon>
        <taxon>Lachnospirales</taxon>
        <taxon>Lachnospiraceae</taxon>
        <taxon>Blautia</taxon>
    </lineage>
</organism>
<dbReference type="AlphaFoldDB" id="A0A9D2TAY5"/>
<dbReference type="SUPFAM" id="SSF56784">
    <property type="entry name" value="HAD-like"/>
    <property type="match status" value="1"/>
</dbReference>
<gene>
    <name evidence="1" type="ORF">H9753_00350</name>
</gene>
<dbReference type="PANTHER" id="PTHR43434:SF20">
    <property type="entry name" value="5'-NUCLEOTIDASE"/>
    <property type="match status" value="1"/>
</dbReference>
<dbReference type="InterPro" id="IPR023198">
    <property type="entry name" value="PGP-like_dom2"/>
</dbReference>
<keyword evidence="1" id="KW-0378">Hydrolase</keyword>
<dbReference type="Pfam" id="PF13419">
    <property type="entry name" value="HAD_2"/>
    <property type="match status" value="1"/>
</dbReference>
<evidence type="ECO:0000313" key="1">
    <source>
        <dbReference type="EMBL" id="HJC62053.1"/>
    </source>
</evidence>
<dbReference type="InterPro" id="IPR050155">
    <property type="entry name" value="HAD-like_hydrolase_sf"/>
</dbReference>
<dbReference type="GO" id="GO:0005829">
    <property type="term" value="C:cytosol"/>
    <property type="evidence" value="ECO:0007669"/>
    <property type="project" value="TreeGrafter"/>
</dbReference>
<dbReference type="InterPro" id="IPR023214">
    <property type="entry name" value="HAD_sf"/>
</dbReference>
<dbReference type="Gene3D" id="3.40.50.1000">
    <property type="entry name" value="HAD superfamily/HAD-like"/>
    <property type="match status" value="1"/>
</dbReference>
<dbReference type="SFLD" id="SFLDG01135">
    <property type="entry name" value="C1.5.6:_HAD__Beta-PGM__Phospha"/>
    <property type="match status" value="1"/>
</dbReference>
<dbReference type="NCBIfam" id="TIGR01549">
    <property type="entry name" value="HAD-SF-IA-v1"/>
    <property type="match status" value="1"/>
</dbReference>
<reference evidence="1" key="2">
    <citation type="submission" date="2021-04" db="EMBL/GenBank/DDBJ databases">
        <authorList>
            <person name="Gilroy R."/>
        </authorList>
    </citation>
    <scope>NUCLEOTIDE SEQUENCE</scope>
    <source>
        <strain evidence="1">ChiBcec2-3848</strain>
    </source>
</reference>
<dbReference type="EMBL" id="DWVZ01000005">
    <property type="protein sequence ID" value="HJC62053.1"/>
    <property type="molecule type" value="Genomic_DNA"/>
</dbReference>
<dbReference type="SFLD" id="SFLDS00003">
    <property type="entry name" value="Haloacid_Dehalogenase"/>
    <property type="match status" value="1"/>
</dbReference>
<comment type="caution">
    <text evidence="1">The sequence shown here is derived from an EMBL/GenBank/DDBJ whole genome shotgun (WGS) entry which is preliminary data.</text>
</comment>
<sequence>MKYQALLFDLDGTLTASGEGIIKSVQYALRKMEMEEQAQDLQMLRAFIGPPLLQSYMKYCSMTEEQAKQAVVYYRERYNVTGLYENRPYDGIRTLLEKASEKGYRLAVASSKPEELVKKILEHFELAGYFQVIVGSDKDKLKMTKADVIEIALEQLGMAENRADAVMIGDREQDVIGAKTAGLDCIGVVYGYGSHMELKEAGADYIVDTPEELGNFLEV</sequence>
<dbReference type="GO" id="GO:0016787">
    <property type="term" value="F:hydrolase activity"/>
    <property type="evidence" value="ECO:0007669"/>
    <property type="project" value="UniProtKB-KW"/>
</dbReference>
<dbReference type="FunFam" id="3.40.50.1000:FF:000022">
    <property type="entry name" value="Phosphoglycolate phosphatase"/>
    <property type="match status" value="1"/>
</dbReference>
<dbReference type="Gene3D" id="1.10.150.240">
    <property type="entry name" value="Putative phosphatase, domain 2"/>
    <property type="match status" value="1"/>
</dbReference>
<dbReference type="InterPro" id="IPR006439">
    <property type="entry name" value="HAD-SF_hydro_IA"/>
</dbReference>
<protein>
    <submittedName>
        <fullName evidence="1">HAD-IA family hydrolase</fullName>
    </submittedName>
</protein>